<dbReference type="PATRIC" id="fig|63186.3.peg.4294"/>
<dbReference type="Proteomes" id="UP000008898">
    <property type="component" value="Chromosome"/>
</dbReference>
<proteinExistence type="predicted"/>
<name>G0L6M3_ZOBGA</name>
<gene>
    <name evidence="1" type="ordered locus">zobellia_4377</name>
</gene>
<protein>
    <submittedName>
        <fullName evidence="1">Hypothetical lipoprotein</fullName>
    </submittedName>
</protein>
<dbReference type="PROSITE" id="PS51257">
    <property type="entry name" value="PROKAR_LIPOPROTEIN"/>
    <property type="match status" value="1"/>
</dbReference>
<keyword evidence="1" id="KW-0449">Lipoprotein</keyword>
<accession>G0L6M3</accession>
<dbReference type="OrthoDB" id="1179543at2"/>
<sequence length="129" mass="14640">MKYQILFIGLTSLFISCSNNKKAAERLTHVSNIKSDILLESTTNNTLNLKHEEEFKTLTISGKNLLKGTATLKVTNKNGEELKCETFPAVKLIHQEYKTANSTLKEKHLRDVVKGYFIEENSTDMANLY</sequence>
<dbReference type="RefSeq" id="WP_013995700.1">
    <property type="nucleotide sequence ID" value="NC_015844.1"/>
</dbReference>
<reference evidence="2" key="1">
    <citation type="submission" date="2009-07" db="EMBL/GenBank/DDBJ databases">
        <title>Complete genome sequence of Zobellia galactanivorans Dsij.</title>
        <authorList>
            <consortium name="Genoscope - CEA"/>
        </authorList>
    </citation>
    <scope>NUCLEOTIDE SEQUENCE [LARGE SCALE GENOMIC DNA]</scope>
    <source>
        <strain evidence="2">DSM 12802 / CCUG 47099 / CIP 106680 / NCIMB 13871 / Dsij</strain>
    </source>
</reference>
<keyword evidence="2" id="KW-1185">Reference proteome</keyword>
<dbReference type="HOGENOM" id="CLU_1861615_0_0_10"/>
<dbReference type="EMBL" id="FP476056">
    <property type="protein sequence ID" value="CAZ98512.1"/>
    <property type="molecule type" value="Genomic_DNA"/>
</dbReference>
<evidence type="ECO:0000313" key="2">
    <source>
        <dbReference type="Proteomes" id="UP000008898"/>
    </source>
</evidence>
<dbReference type="KEGG" id="zga:ZOBELLIA_4377"/>
<evidence type="ECO:0000313" key="1">
    <source>
        <dbReference type="EMBL" id="CAZ98512.1"/>
    </source>
</evidence>
<organism evidence="1 2">
    <name type="scientific">Zobellia galactanivorans (strain DSM 12802 / CCUG 47099 / CIP 106680 / NCIMB 13871 / Dsij)</name>
    <dbReference type="NCBI Taxonomy" id="63186"/>
    <lineage>
        <taxon>Bacteria</taxon>
        <taxon>Pseudomonadati</taxon>
        <taxon>Bacteroidota</taxon>
        <taxon>Flavobacteriia</taxon>
        <taxon>Flavobacteriales</taxon>
        <taxon>Flavobacteriaceae</taxon>
        <taxon>Zobellia</taxon>
    </lineage>
</organism>
<reference evidence="1 2" key="2">
    <citation type="journal article" date="2012" name="Environ. Microbiol.">
        <title>Characterization of the first alginolytic operons in a marine bacterium: from their emergence in marine Flavobacteriia to their independent transfers to marine Proteobacteria and human gut Bacteroides.</title>
        <authorList>
            <person name="Thomas F."/>
            <person name="Barbeyron T."/>
            <person name="Tonon T."/>
            <person name="Genicot S."/>
            <person name="Czjzek M."/>
            <person name="Michel G."/>
        </authorList>
    </citation>
    <scope>NUCLEOTIDE SEQUENCE [LARGE SCALE GENOMIC DNA]</scope>
    <source>
        <strain evidence="2">DSM 12802 / CCUG 47099 / CIP 106680 / NCIMB 13871 / Dsij</strain>
    </source>
</reference>
<dbReference type="AlphaFoldDB" id="G0L6M3"/>